<dbReference type="InterPro" id="IPR051909">
    <property type="entry name" value="MFP_Cation_Efflux"/>
</dbReference>
<dbReference type="Gene3D" id="2.40.50.100">
    <property type="match status" value="1"/>
</dbReference>
<evidence type="ECO:0000259" key="6">
    <source>
        <dbReference type="Pfam" id="PF25975"/>
    </source>
</evidence>
<keyword evidence="3" id="KW-0732">Signal</keyword>
<dbReference type="Pfam" id="PF25954">
    <property type="entry name" value="Beta-barrel_RND_2"/>
    <property type="match status" value="1"/>
</dbReference>
<feature type="signal peptide" evidence="3">
    <location>
        <begin position="1"/>
        <end position="25"/>
    </location>
</feature>
<feature type="chain" id="PRO_5046706190" evidence="3">
    <location>
        <begin position="26"/>
        <end position="417"/>
    </location>
</feature>
<feature type="domain" description="CzcB N-terminal" evidence="5">
    <location>
        <begin position="51"/>
        <end position="142"/>
    </location>
</feature>
<dbReference type="Gene3D" id="2.40.30.170">
    <property type="match status" value="1"/>
</dbReference>
<dbReference type="Pfam" id="PF25975">
    <property type="entry name" value="CzcB_C"/>
    <property type="match status" value="1"/>
</dbReference>
<dbReference type="InterPro" id="IPR058646">
    <property type="entry name" value="CzcB_N"/>
</dbReference>
<feature type="domain" description="CzcB-like C-terminal circularly permuted SH3-like" evidence="6">
    <location>
        <begin position="345"/>
        <end position="405"/>
    </location>
</feature>
<keyword evidence="8" id="KW-1185">Reference proteome</keyword>
<evidence type="ECO:0000313" key="7">
    <source>
        <dbReference type="EMBL" id="MDP5136132.1"/>
    </source>
</evidence>
<dbReference type="PANTHER" id="PTHR30097:SF4">
    <property type="entry name" value="SLR6042 PROTEIN"/>
    <property type="match status" value="1"/>
</dbReference>
<feature type="region of interest" description="Disordered" evidence="2">
    <location>
        <begin position="28"/>
        <end position="49"/>
    </location>
</feature>
<evidence type="ECO:0000256" key="1">
    <source>
        <dbReference type="ARBA" id="ARBA00022448"/>
    </source>
</evidence>
<name>A0ABT9HYB4_9GAMM</name>
<dbReference type="Gene3D" id="2.40.420.20">
    <property type="match status" value="1"/>
</dbReference>
<dbReference type="Proteomes" id="UP001231109">
    <property type="component" value="Unassembled WGS sequence"/>
</dbReference>
<evidence type="ECO:0000256" key="3">
    <source>
        <dbReference type="SAM" id="SignalP"/>
    </source>
</evidence>
<feature type="domain" description="CusB-like beta-barrel" evidence="4">
    <location>
        <begin position="265"/>
        <end position="337"/>
    </location>
</feature>
<accession>A0ABT9HYB4</accession>
<feature type="compositionally biased region" description="Basic and acidic residues" evidence="2">
    <location>
        <begin position="29"/>
        <end position="43"/>
    </location>
</feature>
<proteinExistence type="predicted"/>
<comment type="caution">
    <text evidence="7">The sequence shown here is derived from an EMBL/GenBank/DDBJ whole genome shotgun (WGS) entry which is preliminary data.</text>
</comment>
<dbReference type="PANTHER" id="PTHR30097">
    <property type="entry name" value="CATION EFFLUX SYSTEM PROTEIN CUSB"/>
    <property type="match status" value="1"/>
</dbReference>
<reference evidence="7 8" key="1">
    <citation type="submission" date="2022-11" db="EMBL/GenBank/DDBJ databases">
        <title>Viruses from the air-sea interface of a natural surface slick.</title>
        <authorList>
            <person name="Rahlff J."/>
            <person name="Holmfeldt K."/>
        </authorList>
    </citation>
    <scope>NUCLEOTIDE SEQUENCE [LARGE SCALE GENOMIC DNA]</scope>
    <source>
        <strain evidence="7 8">SMS4</strain>
    </source>
</reference>
<evidence type="ECO:0000259" key="4">
    <source>
        <dbReference type="Pfam" id="PF25954"/>
    </source>
</evidence>
<dbReference type="InterPro" id="IPR011053">
    <property type="entry name" value="Single_hybrid_motif"/>
</dbReference>
<protein>
    <submittedName>
        <fullName evidence="7">Efflux RND transporter periplasmic adaptor subunit</fullName>
    </submittedName>
</protein>
<dbReference type="InterPro" id="IPR058649">
    <property type="entry name" value="CzcB_C"/>
</dbReference>
<dbReference type="InterPro" id="IPR058792">
    <property type="entry name" value="Beta-barrel_RND_2"/>
</dbReference>
<evidence type="ECO:0000256" key="2">
    <source>
        <dbReference type="SAM" id="MobiDB-lite"/>
    </source>
</evidence>
<evidence type="ECO:0000259" key="5">
    <source>
        <dbReference type="Pfam" id="PF25971"/>
    </source>
</evidence>
<dbReference type="RefSeq" id="WP_305975358.1">
    <property type="nucleotide sequence ID" value="NZ_JAPJDZ010000019.1"/>
</dbReference>
<keyword evidence="1" id="KW-0813">Transport</keyword>
<dbReference type="Pfam" id="PF25971">
    <property type="entry name" value="CzcB_N"/>
    <property type="match status" value="1"/>
</dbReference>
<dbReference type="EMBL" id="JAPJDZ010000019">
    <property type="protein sequence ID" value="MDP5136132.1"/>
    <property type="molecule type" value="Genomic_DNA"/>
</dbReference>
<gene>
    <name evidence="7" type="ORF">ORJ04_09245</name>
</gene>
<organism evidence="7 8">
    <name type="scientific">Rheinheimera baltica</name>
    <dbReference type="NCBI Taxonomy" id="67576"/>
    <lineage>
        <taxon>Bacteria</taxon>
        <taxon>Pseudomonadati</taxon>
        <taxon>Pseudomonadota</taxon>
        <taxon>Gammaproteobacteria</taxon>
        <taxon>Chromatiales</taxon>
        <taxon>Chromatiaceae</taxon>
        <taxon>Rheinheimera</taxon>
    </lineage>
</organism>
<evidence type="ECO:0000313" key="8">
    <source>
        <dbReference type="Proteomes" id="UP001231109"/>
    </source>
</evidence>
<dbReference type="SUPFAM" id="SSF51230">
    <property type="entry name" value="Single hybrid motif"/>
    <property type="match status" value="1"/>
</dbReference>
<sequence>MNKTFNTPTLWLVMLLLIFTAVAQASGGHGEHMDEHGDEHATAEAEGPNGGKLLTQADFSLEVTIFEAGIPPEMRLYAYANGELLLPTEINAKVTLHRLDGQQDTIQFTPEQQYLVGDISIAEPHSYSVDIAVSHQGKPYHWHYDSFEGRVELTDRIFTLTGIATDIADAQELSQKTHLFGVISTPPTANFNVRAPYFGTLTEVLVKQGDTVTKGQLLARVSNAATLKLYDIVSPANGIVTERFFNRHELIRDEVLFSIVDYSEVYVELSAFPNDIDHLRLGMPVTVSSLHHGESASSNISYIAPQMTEGHIARVRAVLDNRSGYWRPGMHVKAQVLTATIPVALAVKKTAIQRFRDMPVVFARYGNTFEVRMLQFGREDDDYIEVISGLKPGTEYATDNSFVLKADVLKSGASHDH</sequence>